<gene>
    <name evidence="3" type="ORF">RU08_24255</name>
</gene>
<reference evidence="3 4" key="1">
    <citation type="submission" date="2014-12" db="EMBL/GenBank/DDBJ databases">
        <title>16Stimator: statistical estimation of ribosomal gene copy numbers from draft genome assemblies.</title>
        <authorList>
            <person name="Perisin M.A."/>
            <person name="Vetter M."/>
            <person name="Gilbert J.A."/>
            <person name="Bergelson J."/>
        </authorList>
    </citation>
    <scope>NUCLEOTIDE SEQUENCE [LARGE SCALE GENOMIC DNA]</scope>
    <source>
        <strain evidence="3 4">MEJ086</strain>
    </source>
</reference>
<dbReference type="SUPFAM" id="SSF53850">
    <property type="entry name" value="Periplasmic binding protein-like II"/>
    <property type="match status" value="1"/>
</dbReference>
<dbReference type="RefSeq" id="WP_042556452.1">
    <property type="nucleotide sequence ID" value="NZ_JXQW01000111.1"/>
</dbReference>
<evidence type="ECO:0000313" key="4">
    <source>
        <dbReference type="Proteomes" id="UP000032068"/>
    </source>
</evidence>
<evidence type="ECO:0000259" key="2">
    <source>
        <dbReference type="Pfam" id="PF09084"/>
    </source>
</evidence>
<organism evidence="3 4">
    <name type="scientific">Pseudomonas fulva</name>
    <dbReference type="NCBI Taxonomy" id="47880"/>
    <lineage>
        <taxon>Bacteria</taxon>
        <taxon>Pseudomonadati</taxon>
        <taxon>Pseudomonadota</taxon>
        <taxon>Gammaproteobacteria</taxon>
        <taxon>Pseudomonadales</taxon>
        <taxon>Pseudomonadaceae</taxon>
        <taxon>Pseudomonas</taxon>
    </lineage>
</organism>
<proteinExistence type="predicted"/>
<dbReference type="PANTHER" id="PTHR30024">
    <property type="entry name" value="ALIPHATIC SULFONATES-BINDING PROTEIN-RELATED"/>
    <property type="match status" value="1"/>
</dbReference>
<dbReference type="Gene3D" id="3.40.190.10">
    <property type="entry name" value="Periplasmic binding protein-like II"/>
    <property type="match status" value="2"/>
</dbReference>
<dbReference type="CDD" id="cd13558">
    <property type="entry name" value="PBP2_SsuA_like_2"/>
    <property type="match status" value="1"/>
</dbReference>
<dbReference type="Pfam" id="PF09084">
    <property type="entry name" value="NMT1"/>
    <property type="match status" value="1"/>
</dbReference>
<dbReference type="PROSITE" id="PS51318">
    <property type="entry name" value="TAT"/>
    <property type="match status" value="1"/>
</dbReference>
<dbReference type="Proteomes" id="UP000032068">
    <property type="component" value="Unassembled WGS sequence"/>
</dbReference>
<dbReference type="OrthoDB" id="286202at2"/>
<feature type="signal peptide" evidence="1">
    <location>
        <begin position="1"/>
        <end position="28"/>
    </location>
</feature>
<feature type="chain" id="PRO_5002212028" evidence="1">
    <location>
        <begin position="29"/>
        <end position="322"/>
    </location>
</feature>
<comment type="caution">
    <text evidence="3">The sequence shown here is derived from an EMBL/GenBank/DDBJ whole genome shotgun (WGS) entry which is preliminary data.</text>
</comment>
<accession>A0A0D0I8D1</accession>
<protein>
    <submittedName>
        <fullName evidence="3">Aliphatic sulfonate ABC transporter substrate-binding protein</fullName>
    </submittedName>
</protein>
<dbReference type="InterPro" id="IPR006311">
    <property type="entry name" value="TAT_signal"/>
</dbReference>
<dbReference type="InterPro" id="IPR015168">
    <property type="entry name" value="SsuA/THI5"/>
</dbReference>
<feature type="domain" description="SsuA/THI5-like" evidence="2">
    <location>
        <begin position="67"/>
        <end position="249"/>
    </location>
</feature>
<dbReference type="AlphaFoldDB" id="A0A0D0I8D1"/>
<keyword evidence="1" id="KW-0732">Signal</keyword>
<dbReference type="EMBL" id="JXQW01000111">
    <property type="protein sequence ID" value="KIP89067.1"/>
    <property type="molecule type" value="Genomic_DNA"/>
</dbReference>
<name>A0A0D0I8D1_9PSED</name>
<evidence type="ECO:0000313" key="3">
    <source>
        <dbReference type="EMBL" id="KIP89067.1"/>
    </source>
</evidence>
<dbReference type="PANTHER" id="PTHR30024:SF48">
    <property type="entry name" value="ABC TRANSPORTER SUBSTRATE-BINDING PROTEIN"/>
    <property type="match status" value="1"/>
</dbReference>
<evidence type="ECO:0000256" key="1">
    <source>
        <dbReference type="SAM" id="SignalP"/>
    </source>
</evidence>
<sequence length="322" mass="35189">MPTINRRSLLRNGAILAAGGLLPGWAAADDSQPLRVWRYKGTIAYFLDDAGQAQAPYPLEWVDIAGGNLVLEALTSNSLDYAFMSEIPPIFASIAKAPLALIASYSGDNNKTGIVVKKNSGIAQVSDLRGKRISYVRATNTHYLVLNMLRQNGLALSDVQAIPLPAQDGLSAFQNGHIDALVTGGISAIHAEANLDGVLLQSAEGYYSGNYLISTTRTALAKPGKRAAIGDFLLREKAAWDWIESHPEQWALRSETLTGIPRELYLQQFEQRSQPARIRPVEDAAIEAQQQVADVFYESGLIRQKVDVRPLWDKQFSELLSG</sequence>